<name>A0ABR6BG08_9PSEU</name>
<proteinExistence type="predicted"/>
<organism evidence="2 3">
    <name type="scientific">Kutzneria viridogrisea</name>
    <dbReference type="NCBI Taxonomy" id="47990"/>
    <lineage>
        <taxon>Bacteria</taxon>
        <taxon>Bacillati</taxon>
        <taxon>Actinomycetota</taxon>
        <taxon>Actinomycetes</taxon>
        <taxon>Pseudonocardiales</taxon>
        <taxon>Pseudonocardiaceae</taxon>
        <taxon>Kutzneria</taxon>
    </lineage>
</organism>
<gene>
    <name evidence="2" type="ORF">BC739_002994</name>
</gene>
<dbReference type="RefSeq" id="WP_025360455.1">
    <property type="nucleotide sequence ID" value="NZ_BAAABQ010000059.1"/>
</dbReference>
<evidence type="ECO:0000313" key="2">
    <source>
        <dbReference type="EMBL" id="MBA8925795.1"/>
    </source>
</evidence>
<comment type="caution">
    <text evidence="2">The sequence shown here is derived from an EMBL/GenBank/DDBJ whole genome shotgun (WGS) entry which is preliminary data.</text>
</comment>
<feature type="region of interest" description="Disordered" evidence="1">
    <location>
        <begin position="71"/>
        <end position="95"/>
    </location>
</feature>
<evidence type="ECO:0000256" key="1">
    <source>
        <dbReference type="SAM" id="MobiDB-lite"/>
    </source>
</evidence>
<reference evidence="2 3" key="1">
    <citation type="submission" date="2020-08" db="EMBL/GenBank/DDBJ databases">
        <title>Genomic Encyclopedia of Archaeal and Bacterial Type Strains, Phase II (KMG-II): from individual species to whole genera.</title>
        <authorList>
            <person name="Goeker M."/>
        </authorList>
    </citation>
    <scope>NUCLEOTIDE SEQUENCE [LARGE SCALE GENOMIC DNA]</scope>
    <source>
        <strain evidence="2 3">DSM 43850</strain>
    </source>
</reference>
<dbReference type="EMBL" id="JACJID010000002">
    <property type="protein sequence ID" value="MBA8925795.1"/>
    <property type="molecule type" value="Genomic_DNA"/>
</dbReference>
<sequence>MRIEMVVLTTVAVAALSLAWWLTSPRFIGWLVARRLRKLRTAARSLYPMLTVVVDPSEGIVVVNRAEPSPLPTQRCAESPPGEAVAPPVAPLPRD</sequence>
<feature type="compositionally biased region" description="Low complexity" evidence="1">
    <location>
        <begin position="77"/>
        <end position="87"/>
    </location>
</feature>
<keyword evidence="3" id="KW-1185">Reference proteome</keyword>
<protein>
    <submittedName>
        <fullName evidence="2">Uncharacterized protein</fullName>
    </submittedName>
</protein>
<dbReference type="Proteomes" id="UP000517916">
    <property type="component" value="Unassembled WGS sequence"/>
</dbReference>
<accession>A0ABR6BG08</accession>
<evidence type="ECO:0000313" key="3">
    <source>
        <dbReference type="Proteomes" id="UP000517916"/>
    </source>
</evidence>